<gene>
    <name evidence="3" type="ORF">EKI59_09115</name>
</gene>
<dbReference type="EMBL" id="RXIR01000021">
    <property type="protein sequence ID" value="TVS27273.1"/>
    <property type="molecule type" value="Genomic_DNA"/>
</dbReference>
<evidence type="ECO:0000256" key="1">
    <source>
        <dbReference type="SAM" id="Phobius"/>
    </source>
</evidence>
<dbReference type="RefSeq" id="WP_144773514.1">
    <property type="nucleotide sequence ID" value="NZ_JALXWP010000002.1"/>
</dbReference>
<feature type="transmembrane region" description="Helical" evidence="1">
    <location>
        <begin position="118"/>
        <end position="136"/>
    </location>
</feature>
<evidence type="ECO:0000259" key="2">
    <source>
        <dbReference type="Pfam" id="PF08044"/>
    </source>
</evidence>
<feature type="transmembrane region" description="Helical" evidence="1">
    <location>
        <begin position="95"/>
        <end position="112"/>
    </location>
</feature>
<dbReference type="OrthoDB" id="4416950at2"/>
<keyword evidence="1" id="KW-1133">Transmembrane helix</keyword>
<evidence type="ECO:0000313" key="4">
    <source>
        <dbReference type="Proteomes" id="UP000336646"/>
    </source>
</evidence>
<organism evidence="3 4">
    <name type="scientific">Corynebacterium sanguinis</name>
    <dbReference type="NCBI Taxonomy" id="2594913"/>
    <lineage>
        <taxon>Bacteria</taxon>
        <taxon>Bacillati</taxon>
        <taxon>Actinomycetota</taxon>
        <taxon>Actinomycetes</taxon>
        <taxon>Mycobacteriales</taxon>
        <taxon>Corynebacteriaceae</taxon>
        <taxon>Corynebacterium</taxon>
    </lineage>
</organism>
<keyword evidence="1" id="KW-0812">Transmembrane</keyword>
<dbReference type="AlphaFoldDB" id="A0A6C1TVK0"/>
<keyword evidence="1" id="KW-0472">Membrane</keyword>
<accession>A0A6C1TVK0</accession>
<proteinExistence type="predicted"/>
<protein>
    <submittedName>
        <fullName evidence="3">DUF1707 domain-containing protein</fullName>
    </submittedName>
</protein>
<reference evidence="3 4" key="1">
    <citation type="submission" date="2018-12" db="EMBL/GenBank/DDBJ databases">
        <title>Corynebacterium sanguinis sp. nov., a clinically-associated and environmental corynebacterium.</title>
        <authorList>
            <person name="Gonzales-Siles L."/>
            <person name="Jaen-Luchoro D."/>
            <person name="Cardew S."/>
            <person name="Inganas E."/>
            <person name="Ohlen M."/>
            <person name="Jensie-Markopolous S."/>
            <person name="Pinyeiro-Iglesias B."/>
            <person name="Molin K."/>
            <person name="Skovbjerg S."/>
            <person name="Svensson-Stadler L."/>
            <person name="Funke G."/>
            <person name="Moore E.R.B."/>
        </authorList>
    </citation>
    <scope>NUCLEOTIDE SEQUENCE [LARGE SCALE GENOMIC DNA]</scope>
    <source>
        <strain evidence="3 4">58734</strain>
    </source>
</reference>
<name>A0A6C1TVK0_9CORY</name>
<feature type="domain" description="DUF1707" evidence="2">
    <location>
        <begin position="9"/>
        <end position="60"/>
    </location>
</feature>
<comment type="caution">
    <text evidence="3">The sequence shown here is derived from an EMBL/GenBank/DDBJ whole genome shotgun (WGS) entry which is preliminary data.</text>
</comment>
<dbReference type="Proteomes" id="UP000336646">
    <property type="component" value="Unassembled WGS sequence"/>
</dbReference>
<dbReference type="InterPro" id="IPR012551">
    <property type="entry name" value="DUF1707_SHOCT-like"/>
</dbReference>
<sequence>MTYDPGMFRLSDEERHAALGALSSALAEGRLTMDEFDSRCQAVTTAEFHSDLDPLFRDIPHNPATFVQQGGAVEMYSAREITAARRDGQKMRAGTFWLGTFGTLAAAPAVAVATGSGFGFLLLLLIPTLFVLLYVMKVGPDSWYTPSVRQLERRRRELVRIRQLEIESARAHEEAARRAARRQQMSQLTDEALNVAQQTVKRFKGK</sequence>
<dbReference type="Pfam" id="PF08044">
    <property type="entry name" value="DUF1707"/>
    <property type="match status" value="1"/>
</dbReference>
<evidence type="ECO:0000313" key="3">
    <source>
        <dbReference type="EMBL" id="TVS27273.1"/>
    </source>
</evidence>